<evidence type="ECO:0000259" key="2">
    <source>
        <dbReference type="Pfam" id="PF24092"/>
    </source>
</evidence>
<evidence type="ECO:0000259" key="1">
    <source>
        <dbReference type="Pfam" id="PF24088"/>
    </source>
</evidence>
<dbReference type="STRING" id="1210090.GCA_001613185_02118"/>
<accession>A0A366DFW8</accession>
<dbReference type="PROSITE" id="PS51257">
    <property type="entry name" value="PROKAR_LIPOPROTEIN"/>
    <property type="match status" value="1"/>
</dbReference>
<gene>
    <name evidence="3" type="ORF">DFR74_10890</name>
</gene>
<dbReference type="RefSeq" id="WP_147265863.1">
    <property type="nucleotide sequence ID" value="NZ_CP107943.1"/>
</dbReference>
<dbReference type="InterPro" id="IPR056463">
    <property type="entry name" value="DUF7373_C"/>
</dbReference>
<evidence type="ECO:0000313" key="4">
    <source>
        <dbReference type="Proteomes" id="UP000252586"/>
    </source>
</evidence>
<proteinExistence type="predicted"/>
<organism evidence="3 4">
    <name type="scientific">Nocardia puris</name>
    <dbReference type="NCBI Taxonomy" id="208602"/>
    <lineage>
        <taxon>Bacteria</taxon>
        <taxon>Bacillati</taxon>
        <taxon>Actinomycetota</taxon>
        <taxon>Actinomycetes</taxon>
        <taxon>Mycobacteriales</taxon>
        <taxon>Nocardiaceae</taxon>
        <taxon>Nocardia</taxon>
    </lineage>
</organism>
<dbReference type="OrthoDB" id="4515194at2"/>
<dbReference type="EMBL" id="QNRE01000008">
    <property type="protein sequence ID" value="RBO88865.1"/>
    <property type="molecule type" value="Genomic_DNA"/>
</dbReference>
<protein>
    <recommendedName>
        <fullName evidence="5">Lipoprotein</fullName>
    </recommendedName>
</protein>
<evidence type="ECO:0000313" key="3">
    <source>
        <dbReference type="EMBL" id="RBO88865.1"/>
    </source>
</evidence>
<dbReference type="InterPro" id="IPR055797">
    <property type="entry name" value="DUF7373"/>
</dbReference>
<reference evidence="3 4" key="1">
    <citation type="submission" date="2018-06" db="EMBL/GenBank/DDBJ databases">
        <title>Genomic Encyclopedia of Type Strains, Phase IV (KMG-IV): sequencing the most valuable type-strain genomes for metagenomic binning, comparative biology and taxonomic classification.</title>
        <authorList>
            <person name="Goeker M."/>
        </authorList>
    </citation>
    <scope>NUCLEOTIDE SEQUENCE [LARGE SCALE GENOMIC DNA]</scope>
    <source>
        <strain evidence="3 4">DSM 44599</strain>
    </source>
</reference>
<dbReference type="AlphaFoldDB" id="A0A366DFW8"/>
<sequence length="397" mass="43162">MRIHCIALATVASAALIAGCGGQEVSSPYEYDVATLNSGNYPTQPRDISTMNLDKSGQLQEAARLGAVLPIAADIDAIFSYRTGAYIDRRVTPTRFPTGMIAPNTPEAFATLAPGFVAGWQSHGTRRMGGVGRTLEMQTFRFESPDQARAAAPRFADVLDREAPGEQATIPEHPQARATWSPTGKSLDSLLVHDIYLLRVRVEEPVNDPPQMSALLELTQKALVKMVEGLRNFSPTPVDQLASLPGDTEGMLARTLPMEESNAGDGPDPSMVLTRQAWLHSDNYPLLSKAAYADAGVDLVSVSGTTLIRTRDTPSAERLVAALIARAPEKYRTIDSPPNMPGVRCFERKDLNAMDVVSYPTHCYLISDRYVAYISGSNTQQVHQVTAAQYKILEWGS</sequence>
<dbReference type="Proteomes" id="UP000252586">
    <property type="component" value="Unassembled WGS sequence"/>
</dbReference>
<keyword evidence="4" id="KW-1185">Reference proteome</keyword>
<comment type="caution">
    <text evidence="3">The sequence shown here is derived from an EMBL/GenBank/DDBJ whole genome shotgun (WGS) entry which is preliminary data.</text>
</comment>
<feature type="domain" description="DUF7373" evidence="1">
    <location>
        <begin position="54"/>
        <end position="245"/>
    </location>
</feature>
<dbReference type="Pfam" id="PF24092">
    <property type="entry name" value="DUF7373_C"/>
    <property type="match status" value="1"/>
</dbReference>
<evidence type="ECO:0008006" key="5">
    <source>
        <dbReference type="Google" id="ProtNLM"/>
    </source>
</evidence>
<name>A0A366DFW8_9NOCA</name>
<feature type="domain" description="DUF7373" evidence="2">
    <location>
        <begin position="251"/>
        <end position="393"/>
    </location>
</feature>
<dbReference type="Pfam" id="PF24088">
    <property type="entry name" value="DUF7373"/>
    <property type="match status" value="1"/>
</dbReference>